<dbReference type="Gene3D" id="1.25.40.10">
    <property type="entry name" value="Tetratricopeptide repeat domain"/>
    <property type="match status" value="1"/>
</dbReference>
<evidence type="ECO:0000313" key="5">
    <source>
        <dbReference type="EMBL" id="KAF8660032.1"/>
    </source>
</evidence>
<comment type="caution">
    <text evidence="5">The sequence shown here is derived from an EMBL/GenBank/DDBJ whole genome shotgun (WGS) entry which is preliminary data.</text>
</comment>
<feature type="compositionally biased region" description="Basic and acidic residues" evidence="4">
    <location>
        <begin position="301"/>
        <end position="313"/>
    </location>
</feature>
<feature type="compositionally biased region" description="Polar residues" evidence="4">
    <location>
        <begin position="84"/>
        <end position="114"/>
    </location>
</feature>
<name>A0A835AAB4_9POAL</name>
<dbReference type="InterPro" id="IPR011990">
    <property type="entry name" value="TPR-like_helical_dom_sf"/>
</dbReference>
<gene>
    <name evidence="5" type="ORF">HU200_058117</name>
</gene>
<evidence type="ECO:0008006" key="7">
    <source>
        <dbReference type="Google" id="ProtNLM"/>
    </source>
</evidence>
<sequence length="509" mass="55397">MGNMTRSDSPVSRRIVLSFLDFLNSVELAPRADPEALQVAKDCLESIFGVNSSAAAQEIQPGLLLELFTSLEANERDKPRPGSVSPSVHNKPSQITSTSNIEGDSNKCTTSNSDSQVEDVFDLDDSGDELFAKFYAALDEINFFTTSPAGAEDPGQLSKATQYFNEALLSMQKSGREKTSLVDLAESFKSRGNEFMRSSQHLKAVELYTCAISLNRKNAIYYCNRAAAYTLLNMNNEAIEDCLKSIEIDPNYSKAYSRLGSAYFALGNYQDALYKGYLKAAELDPSNENVRQNIEVTKKKLAEQRVPPEEQNTHTHQAQGSHPMFTSNGIPFNLFPPGSSPSPEFFTNFINRGSDLGQPPPGHSISINLNDIFGQANANASGQGSSQTGNSNNRTPPPFPTGAAVPPSFAFSGSGNEGNQAHQASSGQERDHGEPGVHRDDGIHINLTGPEQAAEALRAVIQMFGPQMSPHESAPRGLLIILFIYNSCLFHFFHAHALNRTGHVFSSSM</sequence>
<accession>A0A835AAB4</accession>
<feature type="region of interest" description="Disordered" evidence="4">
    <location>
        <begin position="301"/>
        <end position="322"/>
    </location>
</feature>
<feature type="compositionally biased region" description="Basic and acidic residues" evidence="4">
    <location>
        <begin position="428"/>
        <end position="443"/>
    </location>
</feature>
<feature type="compositionally biased region" description="Low complexity" evidence="4">
    <location>
        <begin position="378"/>
        <end position="393"/>
    </location>
</feature>
<dbReference type="PANTHER" id="PTHR45831">
    <property type="entry name" value="LD24721P"/>
    <property type="match status" value="1"/>
</dbReference>
<keyword evidence="6" id="KW-1185">Reference proteome</keyword>
<dbReference type="AlphaFoldDB" id="A0A835AAB4"/>
<feature type="repeat" description="TPR" evidence="3">
    <location>
        <begin position="185"/>
        <end position="218"/>
    </location>
</feature>
<dbReference type="GO" id="GO:0006620">
    <property type="term" value="P:post-translational protein targeting to endoplasmic reticulum membrane"/>
    <property type="evidence" value="ECO:0007669"/>
    <property type="project" value="TreeGrafter"/>
</dbReference>
<dbReference type="InterPro" id="IPR019734">
    <property type="entry name" value="TPR_rpt"/>
</dbReference>
<keyword evidence="2 3" id="KW-0802">TPR repeat</keyword>
<evidence type="ECO:0000256" key="4">
    <source>
        <dbReference type="SAM" id="MobiDB-lite"/>
    </source>
</evidence>
<feature type="region of interest" description="Disordered" evidence="4">
    <location>
        <begin position="349"/>
        <end position="368"/>
    </location>
</feature>
<dbReference type="FunFam" id="1.25.40.10:FF:000330">
    <property type="entry name" value="Tetratricopeptide repeat (TPR)-like superfamily protein"/>
    <property type="match status" value="1"/>
</dbReference>
<dbReference type="SUPFAM" id="SSF48452">
    <property type="entry name" value="TPR-like"/>
    <property type="match status" value="1"/>
</dbReference>
<dbReference type="PROSITE" id="PS50005">
    <property type="entry name" value="TPR"/>
    <property type="match status" value="1"/>
</dbReference>
<dbReference type="GO" id="GO:0072380">
    <property type="term" value="C:TRC complex"/>
    <property type="evidence" value="ECO:0007669"/>
    <property type="project" value="TreeGrafter"/>
</dbReference>
<dbReference type="PANTHER" id="PTHR45831:SF2">
    <property type="entry name" value="LD24721P"/>
    <property type="match status" value="1"/>
</dbReference>
<dbReference type="EMBL" id="JACEFO010002446">
    <property type="protein sequence ID" value="KAF8660032.1"/>
    <property type="molecule type" value="Genomic_DNA"/>
</dbReference>
<protein>
    <recommendedName>
        <fullName evidence="7">SGTA homodimerisation domain-containing protein</fullName>
    </recommendedName>
</protein>
<organism evidence="5 6">
    <name type="scientific">Digitaria exilis</name>
    <dbReference type="NCBI Taxonomy" id="1010633"/>
    <lineage>
        <taxon>Eukaryota</taxon>
        <taxon>Viridiplantae</taxon>
        <taxon>Streptophyta</taxon>
        <taxon>Embryophyta</taxon>
        <taxon>Tracheophyta</taxon>
        <taxon>Spermatophyta</taxon>
        <taxon>Magnoliopsida</taxon>
        <taxon>Liliopsida</taxon>
        <taxon>Poales</taxon>
        <taxon>Poaceae</taxon>
        <taxon>PACMAD clade</taxon>
        <taxon>Panicoideae</taxon>
        <taxon>Panicodae</taxon>
        <taxon>Paniceae</taxon>
        <taxon>Anthephorinae</taxon>
        <taxon>Digitaria</taxon>
    </lineage>
</organism>
<feature type="region of interest" description="Disordered" evidence="4">
    <location>
        <begin position="75"/>
        <end position="114"/>
    </location>
</feature>
<feature type="compositionally biased region" description="Polar residues" evidence="4">
    <location>
        <begin position="411"/>
        <end position="427"/>
    </location>
</feature>
<dbReference type="InterPro" id="IPR047150">
    <property type="entry name" value="SGT"/>
</dbReference>
<evidence type="ECO:0000313" key="6">
    <source>
        <dbReference type="Proteomes" id="UP000636709"/>
    </source>
</evidence>
<keyword evidence="1" id="KW-0677">Repeat</keyword>
<dbReference type="SMART" id="SM00028">
    <property type="entry name" value="TPR"/>
    <property type="match status" value="3"/>
</dbReference>
<dbReference type="Gene3D" id="1.20.5.420">
    <property type="entry name" value="Immunoglobulin FC, subunit C"/>
    <property type="match status" value="1"/>
</dbReference>
<dbReference type="OrthoDB" id="2423701at2759"/>
<evidence type="ECO:0000256" key="1">
    <source>
        <dbReference type="ARBA" id="ARBA00022737"/>
    </source>
</evidence>
<evidence type="ECO:0000256" key="3">
    <source>
        <dbReference type="PROSITE-ProRule" id="PRU00339"/>
    </source>
</evidence>
<proteinExistence type="predicted"/>
<feature type="region of interest" description="Disordered" evidence="4">
    <location>
        <begin position="376"/>
        <end position="443"/>
    </location>
</feature>
<dbReference type="Proteomes" id="UP000636709">
    <property type="component" value="Unassembled WGS sequence"/>
</dbReference>
<evidence type="ECO:0000256" key="2">
    <source>
        <dbReference type="ARBA" id="ARBA00022803"/>
    </source>
</evidence>
<dbReference type="GO" id="GO:0060090">
    <property type="term" value="F:molecular adaptor activity"/>
    <property type="evidence" value="ECO:0007669"/>
    <property type="project" value="TreeGrafter"/>
</dbReference>
<dbReference type="Pfam" id="PF00515">
    <property type="entry name" value="TPR_1"/>
    <property type="match status" value="1"/>
</dbReference>
<dbReference type="GO" id="GO:0016020">
    <property type="term" value="C:membrane"/>
    <property type="evidence" value="ECO:0007669"/>
    <property type="project" value="TreeGrafter"/>
</dbReference>
<reference evidence="5" key="1">
    <citation type="submission" date="2020-07" db="EMBL/GenBank/DDBJ databases">
        <title>Genome sequence and genetic diversity analysis of an under-domesticated orphan crop, white fonio (Digitaria exilis).</title>
        <authorList>
            <person name="Bennetzen J.L."/>
            <person name="Chen S."/>
            <person name="Ma X."/>
            <person name="Wang X."/>
            <person name="Yssel A.E.J."/>
            <person name="Chaluvadi S.R."/>
            <person name="Johnson M."/>
            <person name="Gangashetty P."/>
            <person name="Hamidou F."/>
            <person name="Sanogo M.D."/>
            <person name="Zwaenepoel A."/>
            <person name="Wallace J."/>
            <person name="Van De Peer Y."/>
            <person name="Van Deynze A."/>
        </authorList>
    </citation>
    <scope>NUCLEOTIDE SEQUENCE</scope>
    <source>
        <tissue evidence="5">Leaves</tissue>
    </source>
</reference>